<evidence type="ECO:0000313" key="5">
    <source>
        <dbReference type="Proteomes" id="UP000190367"/>
    </source>
</evidence>
<dbReference type="Pfam" id="PF01965">
    <property type="entry name" value="DJ-1_PfpI"/>
    <property type="match status" value="1"/>
</dbReference>
<evidence type="ECO:0000259" key="3">
    <source>
        <dbReference type="PROSITE" id="PS01124"/>
    </source>
</evidence>
<dbReference type="SUPFAM" id="SSF52317">
    <property type="entry name" value="Class I glutamine amidotransferase-like"/>
    <property type="match status" value="1"/>
</dbReference>
<dbReference type="Pfam" id="PF12833">
    <property type="entry name" value="HTH_18"/>
    <property type="match status" value="1"/>
</dbReference>
<keyword evidence="4" id="KW-0238">DNA-binding</keyword>
<dbReference type="GO" id="GO:0003700">
    <property type="term" value="F:DNA-binding transcription factor activity"/>
    <property type="evidence" value="ECO:0007669"/>
    <property type="project" value="InterPro"/>
</dbReference>
<dbReference type="InterPro" id="IPR002818">
    <property type="entry name" value="DJ-1/PfpI"/>
</dbReference>
<dbReference type="EMBL" id="FUWZ01000001">
    <property type="protein sequence ID" value="SJZ48012.1"/>
    <property type="molecule type" value="Genomic_DNA"/>
</dbReference>
<dbReference type="Gene3D" id="3.40.50.880">
    <property type="match status" value="1"/>
</dbReference>
<dbReference type="InterPro" id="IPR052158">
    <property type="entry name" value="INH-QAR"/>
</dbReference>
<evidence type="ECO:0000256" key="1">
    <source>
        <dbReference type="ARBA" id="ARBA00023015"/>
    </source>
</evidence>
<dbReference type="PANTHER" id="PTHR43130:SF3">
    <property type="entry name" value="HTH-TYPE TRANSCRIPTIONAL REGULATOR RV1931C"/>
    <property type="match status" value="1"/>
</dbReference>
<dbReference type="PROSITE" id="PS01124">
    <property type="entry name" value="HTH_ARAC_FAMILY_2"/>
    <property type="match status" value="1"/>
</dbReference>
<sequence>MSVSKKLVVIVAMEGTALLDIAGPCDVFSQANKILRNDAQRQGDGYEILLASAVEDHHLKTQSGVELICPVTIGELDRPIDTLLIAGLGTEFLQYNLHHFYEWLNNVYPRLRRIGSVCIGAYALARAGILRGRRATTHWQYTQDFQDRHPEVQLDTNPFYTRDGNVYTSGGLASGIDLAFALLEEDYGRDLAAQVAKRMVIYLKRPGYQTQFGELLDHHRLANTLAGKLRPWMTQELHQDLSVERLAAQANMSPRNFARVFLRESGLTPAKFVEKLRVETARKYLEESDLSIEQIAEKCGLGGMVSMRRVFLRHISVSPSDYRRNFRSTLHP</sequence>
<proteinExistence type="predicted"/>
<dbReference type="InterPro" id="IPR018060">
    <property type="entry name" value="HTH_AraC"/>
</dbReference>
<dbReference type="SUPFAM" id="SSF46689">
    <property type="entry name" value="Homeodomain-like"/>
    <property type="match status" value="2"/>
</dbReference>
<protein>
    <submittedName>
        <fullName evidence="4">Transcriptional regulator GlxA family, contains an amidase domain and an AraC-type DNA-binding HTH domain</fullName>
    </submittedName>
</protein>
<evidence type="ECO:0000256" key="2">
    <source>
        <dbReference type="ARBA" id="ARBA00023163"/>
    </source>
</evidence>
<name>A0A1T4KZV9_9BACT</name>
<dbReference type="Proteomes" id="UP000190367">
    <property type="component" value="Unassembled WGS sequence"/>
</dbReference>
<dbReference type="OrthoDB" id="9803764at2"/>
<dbReference type="CDD" id="cd03137">
    <property type="entry name" value="GATase1_AraC_1"/>
    <property type="match status" value="1"/>
</dbReference>
<keyword evidence="5" id="KW-1185">Reference proteome</keyword>
<reference evidence="5" key="1">
    <citation type="submission" date="2017-02" db="EMBL/GenBank/DDBJ databases">
        <authorList>
            <person name="Varghese N."/>
            <person name="Submissions S."/>
        </authorList>
    </citation>
    <scope>NUCLEOTIDE SEQUENCE [LARGE SCALE GENOMIC DNA]</scope>
    <source>
        <strain evidence="5">DSM 22224</strain>
    </source>
</reference>
<dbReference type="RefSeq" id="WP_078667100.1">
    <property type="nucleotide sequence ID" value="NZ_FUWZ01000001.1"/>
</dbReference>
<dbReference type="InterPro" id="IPR029062">
    <property type="entry name" value="Class_I_gatase-like"/>
</dbReference>
<keyword evidence="1" id="KW-0805">Transcription regulation</keyword>
<gene>
    <name evidence="4" type="ORF">SAMN04488128_101407</name>
</gene>
<feature type="domain" description="HTH araC/xylS-type" evidence="3">
    <location>
        <begin position="227"/>
        <end position="325"/>
    </location>
</feature>
<dbReference type="PANTHER" id="PTHR43130">
    <property type="entry name" value="ARAC-FAMILY TRANSCRIPTIONAL REGULATOR"/>
    <property type="match status" value="1"/>
</dbReference>
<dbReference type="AlphaFoldDB" id="A0A1T4KZV9"/>
<dbReference type="GO" id="GO:0043565">
    <property type="term" value="F:sequence-specific DNA binding"/>
    <property type="evidence" value="ECO:0007669"/>
    <property type="project" value="InterPro"/>
</dbReference>
<dbReference type="InterPro" id="IPR009057">
    <property type="entry name" value="Homeodomain-like_sf"/>
</dbReference>
<dbReference type="STRING" id="634771.SAMN04488128_101407"/>
<dbReference type="SMART" id="SM00342">
    <property type="entry name" value="HTH_ARAC"/>
    <property type="match status" value="1"/>
</dbReference>
<accession>A0A1T4KZV9</accession>
<organism evidence="4 5">
    <name type="scientific">Chitinophaga eiseniae</name>
    <dbReference type="NCBI Taxonomy" id="634771"/>
    <lineage>
        <taxon>Bacteria</taxon>
        <taxon>Pseudomonadati</taxon>
        <taxon>Bacteroidota</taxon>
        <taxon>Chitinophagia</taxon>
        <taxon>Chitinophagales</taxon>
        <taxon>Chitinophagaceae</taxon>
        <taxon>Chitinophaga</taxon>
    </lineage>
</organism>
<keyword evidence="2" id="KW-0804">Transcription</keyword>
<dbReference type="Gene3D" id="1.10.10.60">
    <property type="entry name" value="Homeodomain-like"/>
    <property type="match status" value="1"/>
</dbReference>
<evidence type="ECO:0000313" key="4">
    <source>
        <dbReference type="EMBL" id="SJZ48012.1"/>
    </source>
</evidence>